<keyword evidence="3" id="KW-0378">Hydrolase</keyword>
<organism evidence="3">
    <name type="scientific">uncultured Aureispira sp</name>
    <dbReference type="NCBI Taxonomy" id="1331704"/>
    <lineage>
        <taxon>Bacteria</taxon>
        <taxon>Pseudomonadati</taxon>
        <taxon>Bacteroidota</taxon>
        <taxon>Saprospiria</taxon>
        <taxon>Saprospirales</taxon>
        <taxon>Saprospiraceae</taxon>
        <taxon>Aureispira</taxon>
        <taxon>environmental samples</taxon>
    </lineage>
</organism>
<dbReference type="InterPro" id="IPR038765">
    <property type="entry name" value="Papain-like_cys_pep_sf"/>
</dbReference>
<evidence type="ECO:0000259" key="2">
    <source>
        <dbReference type="Pfam" id="PF01841"/>
    </source>
</evidence>
<dbReference type="Gene3D" id="3.10.620.30">
    <property type="match status" value="1"/>
</dbReference>
<dbReference type="Pfam" id="PF01841">
    <property type="entry name" value="Transglut_core"/>
    <property type="match status" value="1"/>
</dbReference>
<dbReference type="EMBL" id="CACVAQ010000004">
    <property type="protein sequence ID" value="CAA6798462.1"/>
    <property type="molecule type" value="Genomic_DNA"/>
</dbReference>
<proteinExistence type="predicted"/>
<accession>A0A6S6RZM9</accession>
<dbReference type="GO" id="GO:0006508">
    <property type="term" value="P:proteolysis"/>
    <property type="evidence" value="ECO:0007669"/>
    <property type="project" value="UniProtKB-KW"/>
</dbReference>
<dbReference type="Gene3D" id="2.60.120.1130">
    <property type="match status" value="1"/>
</dbReference>
<sequence length="625" mass="72529">MNIIFLKRKYYLLILFAFPLALMAQEVEEARQVFPEEGLVLTNSLIHFKFKKEKKTDDLVVVEKRAEEFLSLKGNQKFSYVVHYDDYSSVDEFETSALVNDEYYQSNDIFHSDIRMKYANYSLRQKGLNRSIKTKKTYKDIKYLTKVYLTSRQSALERTVKFTIPKAFEVDLVSVNFEGYTIEQVETEKGGNREVEYKIKNLAGFSKEESLPGASYIYPHVLILPKRYDDGTVQSEFFNSLDALYAWYAQLVAEVENKPEELNEIVETLTASASSEEAKIKNIFYWVQDNIRYIAFEDGIAGYQPENCQTVFFNRYGDCKGMANLMKEMLKLAGFDARLVWLGTKSVATNYSTPCLASDNHMICAVKQGADFLYLDGTEKYTLLGAYAERIQNQEVLIEDGASFIRTKIPVQEHLKNTRDYSLRLRMTEKNTLVGAVQISEKGEAMSSMMYRYNQTRTDEKEESLKGYLALYDKFISIENMQLPSMDRSMNELVLSADITIKNKVSVFDDELYLYLDPYHIFERYDLGEDRQFPFWTSHKHNDKVRIEFELPEGYELSSLPKSLEVENADFKFNLAYKLEGNNVFYDVQIQIPNSEITQPNIAEWNKAIKSLKAAYDEPIILIKK</sequence>
<dbReference type="Gene3D" id="2.60.40.3140">
    <property type="match status" value="1"/>
</dbReference>
<feature type="domain" description="Transglutaminase-like" evidence="2">
    <location>
        <begin position="265"/>
        <end position="345"/>
    </location>
</feature>
<feature type="chain" id="PRO_5027937237" evidence="1">
    <location>
        <begin position="25"/>
        <end position="625"/>
    </location>
</feature>
<name>A0A6S6RZM9_9BACT</name>
<gene>
    <name evidence="3" type="ORF">HELGO_WM27734</name>
</gene>
<dbReference type="AlphaFoldDB" id="A0A6S6RZM9"/>
<evidence type="ECO:0000313" key="3">
    <source>
        <dbReference type="EMBL" id="CAA6798462.1"/>
    </source>
</evidence>
<reference evidence="3" key="1">
    <citation type="submission" date="2020-01" db="EMBL/GenBank/DDBJ databases">
        <authorList>
            <person name="Meier V. D."/>
            <person name="Meier V D."/>
        </authorList>
    </citation>
    <scope>NUCLEOTIDE SEQUENCE</scope>
    <source>
        <strain evidence="3">HLG_WM_MAG_10</strain>
    </source>
</reference>
<evidence type="ECO:0000256" key="1">
    <source>
        <dbReference type="SAM" id="SignalP"/>
    </source>
</evidence>
<feature type="signal peptide" evidence="1">
    <location>
        <begin position="1"/>
        <end position="24"/>
    </location>
</feature>
<dbReference type="SUPFAM" id="SSF54001">
    <property type="entry name" value="Cysteine proteinases"/>
    <property type="match status" value="1"/>
</dbReference>
<dbReference type="GO" id="GO:0008233">
    <property type="term" value="F:peptidase activity"/>
    <property type="evidence" value="ECO:0007669"/>
    <property type="project" value="UniProtKB-KW"/>
</dbReference>
<keyword evidence="3" id="KW-0645">Protease</keyword>
<keyword evidence="1" id="KW-0732">Signal</keyword>
<dbReference type="InterPro" id="IPR002931">
    <property type="entry name" value="Transglutaminase-like"/>
</dbReference>
<protein>
    <submittedName>
        <fullName evidence="3">Transglutaminase-like enzyme, putative cysteine protease</fullName>
    </submittedName>
</protein>